<protein>
    <recommendedName>
        <fullName evidence="1">FAD/NAD(P)-binding domain-containing protein</fullName>
    </recommendedName>
</protein>
<reference evidence="3" key="1">
    <citation type="journal article" date="2019" name="Int. J. Syst. Evol. Microbiol.">
        <title>The Global Catalogue of Microorganisms (GCM) 10K type strain sequencing project: providing services to taxonomists for standard genome sequencing and annotation.</title>
        <authorList>
            <consortium name="The Broad Institute Genomics Platform"/>
            <consortium name="The Broad Institute Genome Sequencing Center for Infectious Disease"/>
            <person name="Wu L."/>
            <person name="Ma J."/>
        </authorList>
    </citation>
    <scope>NUCLEOTIDE SEQUENCE [LARGE SCALE GENOMIC DNA]</scope>
    <source>
        <strain evidence="3">NBRC 109019</strain>
    </source>
</reference>
<accession>A0ABM8GZT0</accession>
<dbReference type="Proteomes" id="UP001321477">
    <property type="component" value="Chromosome"/>
</dbReference>
<proteinExistence type="predicted"/>
<dbReference type="InterPro" id="IPR023753">
    <property type="entry name" value="FAD/NAD-binding_dom"/>
</dbReference>
<evidence type="ECO:0000259" key="1">
    <source>
        <dbReference type="Pfam" id="PF07992"/>
    </source>
</evidence>
<dbReference type="EMBL" id="AP027734">
    <property type="protein sequence ID" value="BDZ54011.1"/>
    <property type="molecule type" value="Genomic_DNA"/>
</dbReference>
<sequence>MLSGDDDALRGIRFEDGDELAAQAVFVAPRTVANDEVLVGLGARSMRQGGARRVLIDEEGRTSVRGVYAAGNVTGPRSSVPWTMATGSIAGTSINADLVDEDVTLAVSRRRR</sequence>
<dbReference type="Gene3D" id="3.50.50.60">
    <property type="entry name" value="FAD/NAD(P)-binding domain"/>
    <property type="match status" value="1"/>
</dbReference>
<name>A0ABM8GZT0_9MICO</name>
<dbReference type="Pfam" id="PF07992">
    <property type="entry name" value="Pyr_redox_2"/>
    <property type="match status" value="1"/>
</dbReference>
<gene>
    <name evidence="2" type="ORF">GCM10025870_10840</name>
</gene>
<evidence type="ECO:0000313" key="2">
    <source>
        <dbReference type="EMBL" id="BDZ54011.1"/>
    </source>
</evidence>
<keyword evidence="3" id="KW-1185">Reference proteome</keyword>
<organism evidence="2 3">
    <name type="scientific">Agromyces marinus</name>
    <dbReference type="NCBI Taxonomy" id="1389020"/>
    <lineage>
        <taxon>Bacteria</taxon>
        <taxon>Bacillati</taxon>
        <taxon>Actinomycetota</taxon>
        <taxon>Actinomycetes</taxon>
        <taxon>Micrococcales</taxon>
        <taxon>Microbacteriaceae</taxon>
        <taxon>Agromyces</taxon>
    </lineage>
</organism>
<feature type="domain" description="FAD/NAD(P)-binding" evidence="1">
    <location>
        <begin position="4"/>
        <end position="76"/>
    </location>
</feature>
<dbReference type="InterPro" id="IPR036188">
    <property type="entry name" value="FAD/NAD-bd_sf"/>
</dbReference>
<dbReference type="SUPFAM" id="SSF51905">
    <property type="entry name" value="FAD/NAD(P)-binding domain"/>
    <property type="match status" value="1"/>
</dbReference>
<evidence type="ECO:0000313" key="3">
    <source>
        <dbReference type="Proteomes" id="UP001321477"/>
    </source>
</evidence>